<evidence type="ECO:0000259" key="6">
    <source>
        <dbReference type="Pfam" id="PF00588"/>
    </source>
</evidence>
<dbReference type="PANTHER" id="PTHR42786:SF2">
    <property type="entry name" value="TRNA (CYTIDINE_URIDINE-2'-O-)-METHYLTRANSFERASE TRMJ"/>
    <property type="match status" value="1"/>
</dbReference>
<sequence length="661" mass="71519">MPRVDVPRRVLASPPRARRPRRRARGRARAGDARAGTKAHSPPPPLRDVVFVLCRPEGAINVGTASRAMHNFGANDLRLVDPRCVDAGGRIDAEARMFAARGLDAVLERDGRTTTTTSVSAATMDATLVVATCPRPRENVPVVSLREGARRVAEEVARGGRVAVLFGTEKSGLSNDEMEHAQFAVCVPTAANVNARGFTKYTGGASGGETDTSSMSLNLGMAVGIVAYELFMAITDVRGDEVSVRGFSSHRMTTAERERLIDDVVAARRALDIFPDEDDEEDRIFAKKERRAITSVFTSGPIPTKDATPLFMLARRARAFSELANATALVERQTRTFVRNDPRKPVSTKGLNAHIRDTLGISLTRREIERAIERVAEDQVLRIKHRGRDVHLVGTMHYNPVSIDLSSRVVRDLSSTNALGALVLETCPKRWEKTQKFQPAGSMMRAVLDNEFQGAFEAVSGDAEIVLGDQAIGDLGSNLKTLARETMVDTALAGGWASYVNDVRKCVREEISAYDATAVESPGDFFNKELLAAVPVSLIRYPLAWLLKSPKLIVPLVTFTLTLSALPGAVESIGDAGVESAAEALVTDVFLALDALQLLLLTRLFLVALLRDRNDILARNISSACDRVPVGGSVVAILGAAHLNGVHRRLVVDEGLAGESR</sequence>
<evidence type="ECO:0000256" key="2">
    <source>
        <dbReference type="ARBA" id="ARBA00022603"/>
    </source>
</evidence>
<dbReference type="eggNOG" id="ENOG502S962">
    <property type="taxonomic scope" value="Eukaryota"/>
</dbReference>
<keyword evidence="3" id="KW-0808">Transferase</keyword>
<dbReference type="CDD" id="cd18093">
    <property type="entry name" value="SpoU-like_TrmJ"/>
    <property type="match status" value="1"/>
</dbReference>
<evidence type="ECO:0000313" key="7">
    <source>
        <dbReference type="EMBL" id="OUS48755.1"/>
    </source>
</evidence>
<evidence type="ECO:0000256" key="1">
    <source>
        <dbReference type="ARBA" id="ARBA00007228"/>
    </source>
</evidence>
<gene>
    <name evidence="7" type="ORF">BE221DRAFT_203048</name>
</gene>
<dbReference type="GO" id="GO:0005829">
    <property type="term" value="C:cytosol"/>
    <property type="evidence" value="ECO:0007669"/>
    <property type="project" value="TreeGrafter"/>
</dbReference>
<dbReference type="PANTHER" id="PTHR42786">
    <property type="entry name" value="TRNA/RRNA METHYLTRANSFERASE"/>
    <property type="match status" value="1"/>
</dbReference>
<dbReference type="GO" id="GO:0002128">
    <property type="term" value="P:tRNA nucleoside ribose methylation"/>
    <property type="evidence" value="ECO:0007669"/>
    <property type="project" value="TreeGrafter"/>
</dbReference>
<dbReference type="EMBL" id="KZ155772">
    <property type="protein sequence ID" value="OUS48755.1"/>
    <property type="molecule type" value="Genomic_DNA"/>
</dbReference>
<name>A0A1Y5IP56_OSTTA</name>
<dbReference type="SUPFAM" id="SSF75217">
    <property type="entry name" value="alpha/beta knot"/>
    <property type="match status" value="1"/>
</dbReference>
<feature type="compositionally biased region" description="Basic residues" evidence="5">
    <location>
        <begin position="16"/>
        <end position="28"/>
    </location>
</feature>
<dbReference type="Gene3D" id="3.40.1280.10">
    <property type="match status" value="1"/>
</dbReference>
<dbReference type="Proteomes" id="UP000195557">
    <property type="component" value="Unassembled WGS sequence"/>
</dbReference>
<evidence type="ECO:0000256" key="4">
    <source>
        <dbReference type="ARBA" id="ARBA00022691"/>
    </source>
</evidence>
<dbReference type="GO" id="GO:0008173">
    <property type="term" value="F:RNA methyltransferase activity"/>
    <property type="evidence" value="ECO:0007669"/>
    <property type="project" value="InterPro"/>
</dbReference>
<comment type="similarity">
    <text evidence="1">Belongs to the class IV-like SAM-binding methyltransferase superfamily. RNA methyltransferase TrmH family.</text>
</comment>
<dbReference type="Pfam" id="PF00588">
    <property type="entry name" value="SpoU_methylase"/>
    <property type="match status" value="1"/>
</dbReference>
<dbReference type="AlphaFoldDB" id="A0A1Y5IP56"/>
<dbReference type="InterPro" id="IPR001537">
    <property type="entry name" value="SpoU_MeTrfase"/>
</dbReference>
<evidence type="ECO:0000256" key="3">
    <source>
        <dbReference type="ARBA" id="ARBA00022679"/>
    </source>
</evidence>
<dbReference type="GO" id="GO:0003723">
    <property type="term" value="F:RNA binding"/>
    <property type="evidence" value="ECO:0007669"/>
    <property type="project" value="InterPro"/>
</dbReference>
<evidence type="ECO:0000256" key="5">
    <source>
        <dbReference type="SAM" id="MobiDB-lite"/>
    </source>
</evidence>
<dbReference type="InterPro" id="IPR029026">
    <property type="entry name" value="tRNA_m1G_MTases_N"/>
</dbReference>
<feature type="domain" description="tRNA/rRNA methyltransferase SpoU type" evidence="6">
    <location>
        <begin position="49"/>
        <end position="193"/>
    </location>
</feature>
<keyword evidence="2 7" id="KW-0489">Methyltransferase</keyword>
<protein>
    <submittedName>
        <fullName evidence="7">SpoU rRNA methylase family protein</fullName>
    </submittedName>
</protein>
<reference evidence="7" key="1">
    <citation type="submission" date="2017-04" db="EMBL/GenBank/DDBJ databases">
        <title>Population genomics of picophytoplankton unveils novel chromosome hypervariability.</title>
        <authorList>
            <consortium name="DOE Joint Genome Institute"/>
            <person name="Blanc-Mathieu R."/>
            <person name="Krasovec M."/>
            <person name="Hebrard M."/>
            <person name="Yau S."/>
            <person name="Desgranges E."/>
            <person name="Martin J."/>
            <person name="Schackwitz W."/>
            <person name="Kuo A."/>
            <person name="Salin G."/>
            <person name="Donnadieu C."/>
            <person name="Desdevises Y."/>
            <person name="Sanchez-Ferandin S."/>
            <person name="Moreau H."/>
            <person name="Rivals E."/>
            <person name="Grigoriev I.V."/>
            <person name="Grimsley N."/>
            <person name="Eyre-Walker A."/>
            <person name="Piganeau G."/>
        </authorList>
    </citation>
    <scope>NUCLEOTIDE SEQUENCE [LARGE SCALE GENOMIC DNA]</scope>
    <source>
        <strain evidence="7">RCC 1115</strain>
    </source>
</reference>
<organism evidence="7">
    <name type="scientific">Ostreococcus tauri</name>
    <name type="common">Marine green alga</name>
    <dbReference type="NCBI Taxonomy" id="70448"/>
    <lineage>
        <taxon>Eukaryota</taxon>
        <taxon>Viridiplantae</taxon>
        <taxon>Chlorophyta</taxon>
        <taxon>Mamiellophyceae</taxon>
        <taxon>Mamiellales</taxon>
        <taxon>Bathycoccaceae</taxon>
        <taxon>Ostreococcus</taxon>
    </lineage>
</organism>
<proteinExistence type="inferred from homology"/>
<keyword evidence="4" id="KW-0949">S-adenosyl-L-methionine</keyword>
<accession>A0A1Y5IP56</accession>
<dbReference type="InterPro" id="IPR004384">
    <property type="entry name" value="RNA_MeTrfase_TrmJ/LasT"/>
</dbReference>
<feature type="region of interest" description="Disordered" evidence="5">
    <location>
        <begin position="1"/>
        <end position="46"/>
    </location>
</feature>
<dbReference type="InterPro" id="IPR029028">
    <property type="entry name" value="Alpha/beta_knot_MTases"/>
</dbReference>